<evidence type="ECO:0000313" key="2">
    <source>
        <dbReference type="Proteomes" id="UP000616346"/>
    </source>
</evidence>
<accession>A0ABR8V960</accession>
<sequence>MKRFAARRIYLSSEQRMLDLHVVELDDSGIVRTVFPLREEISHTEWVSGIIVIAPGFPPRRPEEPFSGYADRLRSQPAAPLHAVRIAPFNLSATEFTPHSRVIPLFSPPITRI</sequence>
<evidence type="ECO:0000313" key="1">
    <source>
        <dbReference type="EMBL" id="MBD8001314.1"/>
    </source>
</evidence>
<comment type="caution">
    <text evidence="1">The sequence shown here is derived from an EMBL/GenBank/DDBJ whole genome shotgun (WGS) entry which is preliminary data.</text>
</comment>
<organism evidence="1 2">
    <name type="scientific">Phocaeicola faecium</name>
    <dbReference type="NCBI Taxonomy" id="2762213"/>
    <lineage>
        <taxon>Bacteria</taxon>
        <taxon>Pseudomonadati</taxon>
        <taxon>Bacteroidota</taxon>
        <taxon>Bacteroidia</taxon>
        <taxon>Bacteroidales</taxon>
        <taxon>Bacteroidaceae</taxon>
        <taxon>Phocaeicola</taxon>
    </lineage>
</organism>
<keyword evidence="2" id="KW-1185">Reference proteome</keyword>
<protein>
    <submittedName>
        <fullName evidence="1">Uncharacterized protein</fullName>
    </submittedName>
</protein>
<proteinExistence type="predicted"/>
<dbReference type="RefSeq" id="WP_191709609.1">
    <property type="nucleotide sequence ID" value="NZ_JACSPQ010000001.1"/>
</dbReference>
<name>A0ABR8V960_9BACT</name>
<reference evidence="1 2" key="1">
    <citation type="submission" date="2020-08" db="EMBL/GenBank/DDBJ databases">
        <title>A Genomic Blueprint of the Chicken Gut Microbiome.</title>
        <authorList>
            <person name="Gilroy R."/>
            <person name="Ravi A."/>
            <person name="Getino M."/>
            <person name="Pursley I."/>
            <person name="Horton D.L."/>
            <person name="Alikhan N.-F."/>
            <person name="Baker D."/>
            <person name="Gharbi K."/>
            <person name="Hall N."/>
            <person name="Watson M."/>
            <person name="Adriaenssens E.M."/>
            <person name="Foster-Nyarko E."/>
            <person name="Jarju S."/>
            <person name="Secka A."/>
            <person name="Antonio M."/>
            <person name="Oren A."/>
            <person name="Chaudhuri R."/>
            <person name="La Ragione R.M."/>
            <person name="Hildebrand F."/>
            <person name="Pallen M.J."/>
        </authorList>
    </citation>
    <scope>NUCLEOTIDE SEQUENCE [LARGE SCALE GENOMIC DNA]</scope>
    <source>
        <strain evidence="1 2">Sa1YUN3</strain>
    </source>
</reference>
<dbReference type="EMBL" id="JACSPQ010000001">
    <property type="protein sequence ID" value="MBD8001314.1"/>
    <property type="molecule type" value="Genomic_DNA"/>
</dbReference>
<gene>
    <name evidence="1" type="ORF">H9626_03660</name>
</gene>
<dbReference type="Proteomes" id="UP000616346">
    <property type="component" value="Unassembled WGS sequence"/>
</dbReference>